<proteinExistence type="predicted"/>
<dbReference type="EMBL" id="GBRH01264792">
    <property type="protein sequence ID" value="JAD33103.1"/>
    <property type="molecule type" value="Transcribed_RNA"/>
</dbReference>
<reference evidence="2" key="1">
    <citation type="submission" date="2014-09" db="EMBL/GenBank/DDBJ databases">
        <authorList>
            <person name="Magalhaes I.L.F."/>
            <person name="Oliveira U."/>
            <person name="Santos F.R."/>
            <person name="Vidigal T.H.D.A."/>
            <person name="Brescovit A.D."/>
            <person name="Santos A.J."/>
        </authorList>
    </citation>
    <scope>NUCLEOTIDE SEQUENCE</scope>
    <source>
        <tissue evidence="2">Shoot tissue taken approximately 20 cm above the soil surface</tissue>
    </source>
</reference>
<sequence>MGTREGCPWAPGRGGLGGLKRRRGGGRGGGGRCDSGC</sequence>
<reference evidence="2" key="2">
    <citation type="journal article" date="2015" name="Data Brief">
        <title>Shoot transcriptome of the giant reed, Arundo donax.</title>
        <authorList>
            <person name="Barrero R.A."/>
            <person name="Guerrero F.D."/>
            <person name="Moolhuijzen P."/>
            <person name="Goolsby J.A."/>
            <person name="Tidwell J."/>
            <person name="Bellgard S.E."/>
            <person name="Bellgard M.I."/>
        </authorList>
    </citation>
    <scope>NUCLEOTIDE SEQUENCE</scope>
    <source>
        <tissue evidence="2">Shoot tissue taken approximately 20 cm above the soil surface</tissue>
    </source>
</reference>
<evidence type="ECO:0000256" key="1">
    <source>
        <dbReference type="SAM" id="MobiDB-lite"/>
    </source>
</evidence>
<evidence type="ECO:0000313" key="2">
    <source>
        <dbReference type="EMBL" id="JAD33103.1"/>
    </source>
</evidence>
<organism evidence="2">
    <name type="scientific">Arundo donax</name>
    <name type="common">Giant reed</name>
    <name type="synonym">Donax arundinaceus</name>
    <dbReference type="NCBI Taxonomy" id="35708"/>
    <lineage>
        <taxon>Eukaryota</taxon>
        <taxon>Viridiplantae</taxon>
        <taxon>Streptophyta</taxon>
        <taxon>Embryophyta</taxon>
        <taxon>Tracheophyta</taxon>
        <taxon>Spermatophyta</taxon>
        <taxon>Magnoliopsida</taxon>
        <taxon>Liliopsida</taxon>
        <taxon>Poales</taxon>
        <taxon>Poaceae</taxon>
        <taxon>PACMAD clade</taxon>
        <taxon>Arundinoideae</taxon>
        <taxon>Arundineae</taxon>
        <taxon>Arundo</taxon>
    </lineage>
</organism>
<protein>
    <submittedName>
        <fullName evidence="2">Uncharacterized protein</fullName>
    </submittedName>
</protein>
<feature type="region of interest" description="Disordered" evidence="1">
    <location>
        <begin position="1"/>
        <end position="37"/>
    </location>
</feature>
<name>A0A0A9T308_ARUDO</name>
<feature type="compositionally biased region" description="Gly residues" evidence="1">
    <location>
        <begin position="26"/>
        <end position="37"/>
    </location>
</feature>
<accession>A0A0A9T308</accession>
<dbReference type="AlphaFoldDB" id="A0A0A9T308"/>